<keyword evidence="5" id="KW-1185">Reference proteome</keyword>
<reference evidence="5" key="1">
    <citation type="journal article" date="2019" name="Int. J. Syst. Evol. Microbiol.">
        <title>The Global Catalogue of Microorganisms (GCM) 10K type strain sequencing project: providing services to taxonomists for standard genome sequencing and annotation.</title>
        <authorList>
            <consortium name="The Broad Institute Genomics Platform"/>
            <consortium name="The Broad Institute Genome Sequencing Center for Infectious Disease"/>
            <person name="Wu L."/>
            <person name="Ma J."/>
        </authorList>
    </citation>
    <scope>NUCLEOTIDE SEQUENCE [LARGE SCALE GENOMIC DNA]</scope>
    <source>
        <strain evidence="5">CECT 7706</strain>
    </source>
</reference>
<accession>A0ABT8C946</accession>
<dbReference type="PANTHER" id="PTHR43772:SF2">
    <property type="entry name" value="PUTATIVE (AFU_ORTHOLOGUE AFUA_2G04480)-RELATED"/>
    <property type="match status" value="1"/>
</dbReference>
<gene>
    <name evidence="4" type="ORF">QWZ15_11940</name>
</gene>
<keyword evidence="1" id="KW-0858">Xylan degradation</keyword>
<dbReference type="Proteomes" id="UP001236663">
    <property type="component" value="Unassembled WGS sequence"/>
</dbReference>
<evidence type="ECO:0000313" key="4">
    <source>
        <dbReference type="EMBL" id="MDN3688544.1"/>
    </source>
</evidence>
<dbReference type="InterPro" id="IPR052176">
    <property type="entry name" value="Glycosyl_Hydrlase_43_Enz"/>
</dbReference>
<keyword evidence="4" id="KW-0378">Hydrolase</keyword>
<evidence type="ECO:0000256" key="1">
    <source>
        <dbReference type="ARBA" id="ARBA00022651"/>
    </source>
</evidence>
<dbReference type="EMBL" id="JAUFQS010000010">
    <property type="protein sequence ID" value="MDN3688544.1"/>
    <property type="molecule type" value="Genomic_DNA"/>
</dbReference>
<keyword evidence="3" id="KW-0732">Signal</keyword>
<dbReference type="RefSeq" id="WP_240459383.1">
    <property type="nucleotide sequence ID" value="NZ_JAUFQS010000010.1"/>
</dbReference>
<sequence>MNKKLFIFSAIAGILMGMHVSAQTQKNPLILKDRLQPLTEKNIFKTDDYFNWCSSIIKGEDGKYHLFYSRWPKKYTFLSWLTHSEVAHAIADNPSGPWEYKETVLKSRGPGHWDAITAHNPKIKKFGDTYYLYYISTNLGDKTYTDEELIETARVGYSHPNWKEHLRPNQRTGVAVAKSLNGPWTRMDQPLLEPSGPISTLTVNPAIAQGEDGKYYLIVKGDKPNDSGFTRNQAVAIADSPTGPFEIQSTAVIDDMDTEDMSVWYDHRRNRFYGIFHAHSFIGMIQSTDGINWSEATPFEIQKKRIPIVDGPALIPDRMERPFLYQEAGEPKVLSMAIKMGDEAYIVFVPVQQNPNRP</sequence>
<dbReference type="PANTHER" id="PTHR43772">
    <property type="entry name" value="ENDO-1,4-BETA-XYLANASE"/>
    <property type="match status" value="1"/>
</dbReference>
<protein>
    <submittedName>
        <fullName evidence="4">Glycoside hydrolase family protein</fullName>
    </submittedName>
</protein>
<keyword evidence="2" id="KW-0119">Carbohydrate metabolism</keyword>
<evidence type="ECO:0000256" key="3">
    <source>
        <dbReference type="SAM" id="SignalP"/>
    </source>
</evidence>
<name>A0ABT8C946_9BACT</name>
<comment type="caution">
    <text evidence="4">The sequence shown here is derived from an EMBL/GenBank/DDBJ whole genome shotgun (WGS) entry which is preliminary data.</text>
</comment>
<dbReference type="GO" id="GO:0016787">
    <property type="term" value="F:hydrolase activity"/>
    <property type="evidence" value="ECO:0007669"/>
    <property type="project" value="UniProtKB-KW"/>
</dbReference>
<dbReference type="InterPro" id="IPR023296">
    <property type="entry name" value="Glyco_hydro_beta-prop_sf"/>
</dbReference>
<dbReference type="SUPFAM" id="SSF75005">
    <property type="entry name" value="Arabinanase/levansucrase/invertase"/>
    <property type="match status" value="2"/>
</dbReference>
<evidence type="ECO:0000313" key="5">
    <source>
        <dbReference type="Proteomes" id="UP001236663"/>
    </source>
</evidence>
<organism evidence="4 5">
    <name type="scientific">Cyclobacterium jeungdonense</name>
    <dbReference type="NCBI Taxonomy" id="708087"/>
    <lineage>
        <taxon>Bacteria</taxon>
        <taxon>Pseudomonadati</taxon>
        <taxon>Bacteroidota</taxon>
        <taxon>Cytophagia</taxon>
        <taxon>Cytophagales</taxon>
        <taxon>Cyclobacteriaceae</taxon>
        <taxon>Cyclobacterium</taxon>
    </lineage>
</organism>
<dbReference type="Gene3D" id="2.115.10.20">
    <property type="entry name" value="Glycosyl hydrolase domain, family 43"/>
    <property type="match status" value="1"/>
</dbReference>
<proteinExistence type="predicted"/>
<feature type="signal peptide" evidence="3">
    <location>
        <begin position="1"/>
        <end position="22"/>
    </location>
</feature>
<evidence type="ECO:0000256" key="2">
    <source>
        <dbReference type="ARBA" id="ARBA00023277"/>
    </source>
</evidence>
<dbReference type="CDD" id="cd08994">
    <property type="entry name" value="GH43_62_32_68_117_130-like"/>
    <property type="match status" value="1"/>
</dbReference>
<feature type="chain" id="PRO_5046037736" evidence="3">
    <location>
        <begin position="23"/>
        <end position="358"/>
    </location>
</feature>
<keyword evidence="1" id="KW-0624">Polysaccharide degradation</keyword>